<dbReference type="SUPFAM" id="SSF48557">
    <property type="entry name" value="L-aspartase-like"/>
    <property type="match status" value="1"/>
</dbReference>
<comment type="caution">
    <text evidence="5">The sequence shown here is derived from an EMBL/GenBank/DDBJ whole genome shotgun (WGS) entry which is preliminary data.</text>
</comment>
<organism evidence="5 6">
    <name type="scientific">Candidatus Geothrix odensensis</name>
    <dbReference type="NCBI Taxonomy" id="2954440"/>
    <lineage>
        <taxon>Bacteria</taxon>
        <taxon>Pseudomonadati</taxon>
        <taxon>Acidobacteriota</taxon>
        <taxon>Holophagae</taxon>
        <taxon>Holophagales</taxon>
        <taxon>Holophagaceae</taxon>
        <taxon>Geothrix</taxon>
    </lineage>
</organism>
<keyword evidence="1 3" id="KW-0456">Lyase</keyword>
<dbReference type="AlphaFoldDB" id="A0A936F2P2"/>
<name>A0A936F2P2_9BACT</name>
<comment type="pathway">
    <text evidence="3">Purine metabolism; AMP biosynthesis via de novo pathway; AMP from IMP: step 2/2.</text>
</comment>
<comment type="catalytic activity">
    <reaction evidence="3">
        <text>N(6)-(1,2-dicarboxyethyl)-AMP = fumarate + AMP</text>
        <dbReference type="Rhea" id="RHEA:16853"/>
        <dbReference type="ChEBI" id="CHEBI:29806"/>
        <dbReference type="ChEBI" id="CHEBI:57567"/>
        <dbReference type="ChEBI" id="CHEBI:456215"/>
        <dbReference type="EC" id="4.3.2.2"/>
    </reaction>
</comment>
<dbReference type="InterPro" id="IPR019468">
    <property type="entry name" value="AdenyloSucc_lyase_C"/>
</dbReference>
<feature type="domain" description="Adenylosuccinate lyase C-terminal" evidence="4">
    <location>
        <begin position="378"/>
        <end position="462"/>
    </location>
</feature>
<comment type="pathway">
    <text evidence="3">Purine metabolism; IMP biosynthesis via de novo pathway; 5-amino-1-(5-phospho-D-ribosyl)imidazole-4-carboxamide from 5-amino-1-(5-phospho-D-ribosyl)imidazole-4-carboxylate: step 2/2.</text>
</comment>
<dbReference type="PANTHER" id="PTHR43172">
    <property type="entry name" value="ADENYLOSUCCINATE LYASE"/>
    <property type="match status" value="1"/>
</dbReference>
<dbReference type="PRINTS" id="PR00145">
    <property type="entry name" value="ARGSUCLYASE"/>
</dbReference>
<dbReference type="GO" id="GO:0004018">
    <property type="term" value="F:N6-(1,2-dicarboxyethyl)AMP AMP-lyase (fumarate-forming) activity"/>
    <property type="evidence" value="ECO:0007669"/>
    <property type="project" value="UniProtKB-UniRule"/>
</dbReference>
<evidence type="ECO:0000313" key="5">
    <source>
        <dbReference type="EMBL" id="MBK8573029.1"/>
    </source>
</evidence>
<accession>A0A936F2P2</accession>
<dbReference type="Pfam" id="PF10397">
    <property type="entry name" value="ADSL_C"/>
    <property type="match status" value="1"/>
</dbReference>
<dbReference type="NCBIfam" id="TIGR00928">
    <property type="entry name" value="purB"/>
    <property type="match status" value="1"/>
</dbReference>
<protein>
    <recommendedName>
        <fullName evidence="2 3">Adenylosuccinate lyase</fullName>
        <shortName evidence="3">ASL</shortName>
        <ecNumber evidence="2 3">4.3.2.2</ecNumber>
    </recommendedName>
    <alternativeName>
        <fullName evidence="3">Adenylosuccinase</fullName>
    </alternativeName>
</protein>
<dbReference type="SMART" id="SM00998">
    <property type="entry name" value="ADSL_C"/>
    <property type="match status" value="1"/>
</dbReference>
<evidence type="ECO:0000256" key="3">
    <source>
        <dbReference type="RuleBase" id="RU361172"/>
    </source>
</evidence>
<dbReference type="Proteomes" id="UP000709959">
    <property type="component" value="Unassembled WGS sequence"/>
</dbReference>
<dbReference type="Gene3D" id="1.10.275.60">
    <property type="match status" value="1"/>
</dbReference>
<dbReference type="InterPro" id="IPR022761">
    <property type="entry name" value="Fumarate_lyase_N"/>
</dbReference>
<dbReference type="EC" id="4.3.2.2" evidence="2 3"/>
<dbReference type="EMBL" id="JADKCH010000011">
    <property type="protein sequence ID" value="MBK8573029.1"/>
    <property type="molecule type" value="Genomic_DNA"/>
</dbReference>
<evidence type="ECO:0000256" key="2">
    <source>
        <dbReference type="NCBIfam" id="TIGR00928"/>
    </source>
</evidence>
<dbReference type="Pfam" id="PF00206">
    <property type="entry name" value="Lyase_1"/>
    <property type="match status" value="1"/>
</dbReference>
<dbReference type="Gene3D" id="1.20.200.10">
    <property type="entry name" value="Fumarase/aspartase (Central domain)"/>
    <property type="match status" value="1"/>
</dbReference>
<dbReference type="PROSITE" id="PS00163">
    <property type="entry name" value="FUMARATE_LYASES"/>
    <property type="match status" value="1"/>
</dbReference>
<gene>
    <name evidence="5" type="ORF">IPN91_10355</name>
</gene>
<dbReference type="InterPro" id="IPR008948">
    <property type="entry name" value="L-Aspartase-like"/>
</dbReference>
<dbReference type="InterPro" id="IPR000362">
    <property type="entry name" value="Fumarate_lyase_fam"/>
</dbReference>
<evidence type="ECO:0000256" key="1">
    <source>
        <dbReference type="ARBA" id="ARBA00023239"/>
    </source>
</evidence>
<dbReference type="PRINTS" id="PR00149">
    <property type="entry name" value="FUMRATELYASE"/>
</dbReference>
<proteinExistence type="inferred from homology"/>
<dbReference type="PANTHER" id="PTHR43172:SF1">
    <property type="entry name" value="ADENYLOSUCCINATE LYASE"/>
    <property type="match status" value="1"/>
</dbReference>
<sequence length="483" mass="53233">MPFLPPHDGPELERFEHPLASRYASKAMVRLLSPLYRQRVWRRLWIALAESESELGLPVTAAQIAELKATQDDVDFDAIARHEAALRHDVMAAIHAWGEQAPGARPIIHLGATSCFVTDNGDLLITQEALQLLRRRLQDVIAALAAFAAQWQDQPTLGFTHFQPAQPTTVGKRACLWLQDLLLDLEDLDHVIGTTPVRGVKGVTGTQATFLELFEGDGAKVEELERRFCAKVSFPAIPVCGQTATRKLEDRVGQVLCGLAASASKFACDLRLLQHLKEVEEPFETKQIGSSAMPYKRNPMRSERINSLARFVLGLMPSSYQTTATQWMERTLDDSAHRRLTISQGLLAVDAILVLLKNVASGLVVNPKMIEARLMSELPFMAAEVMLMEGVKRGGDRQDLHEAFRVASLEAGRRIKQEGRPNELLSLLAADPSWAMNEAELAALLDAARFTGRAGEQVRQFLAGPVAEALKDHVPAGEAAIRV</sequence>
<dbReference type="Gene3D" id="1.10.40.30">
    <property type="entry name" value="Fumarase/aspartase (C-terminal domain)"/>
    <property type="match status" value="1"/>
</dbReference>
<keyword evidence="3" id="KW-0658">Purine biosynthesis</keyword>
<reference evidence="5 6" key="1">
    <citation type="submission" date="2020-10" db="EMBL/GenBank/DDBJ databases">
        <title>Connecting structure to function with the recovery of over 1000 high-quality activated sludge metagenome-assembled genomes encoding full-length rRNA genes using long-read sequencing.</title>
        <authorList>
            <person name="Singleton C.M."/>
            <person name="Petriglieri F."/>
            <person name="Kristensen J.M."/>
            <person name="Kirkegaard R.H."/>
            <person name="Michaelsen T.Y."/>
            <person name="Andersen M.H."/>
            <person name="Karst S.M."/>
            <person name="Dueholm M.S."/>
            <person name="Nielsen P.H."/>
            <person name="Albertsen M."/>
        </authorList>
    </citation>
    <scope>NUCLEOTIDE SEQUENCE [LARGE SCALE GENOMIC DNA]</scope>
    <source>
        <strain evidence="5">OdNE_18-Q3-R46-58_MAXAC.008</strain>
    </source>
</reference>
<dbReference type="GO" id="GO:0070626">
    <property type="term" value="F:(S)-2-(5-amino-1-(5-phospho-D-ribosyl)imidazole-4-carboxamido) succinate lyase (fumarate-forming) activity"/>
    <property type="evidence" value="ECO:0007669"/>
    <property type="project" value="TreeGrafter"/>
</dbReference>
<dbReference type="GO" id="GO:0044208">
    <property type="term" value="P:'de novo' AMP biosynthetic process"/>
    <property type="evidence" value="ECO:0007669"/>
    <property type="project" value="TreeGrafter"/>
</dbReference>
<comment type="similarity">
    <text evidence="3">Belongs to the lyase 1 family. Adenylosuccinate lyase subfamily.</text>
</comment>
<evidence type="ECO:0000259" key="4">
    <source>
        <dbReference type="SMART" id="SM00998"/>
    </source>
</evidence>
<dbReference type="GO" id="GO:0005829">
    <property type="term" value="C:cytosol"/>
    <property type="evidence" value="ECO:0007669"/>
    <property type="project" value="TreeGrafter"/>
</dbReference>
<dbReference type="InterPro" id="IPR004769">
    <property type="entry name" value="Pur_lyase"/>
</dbReference>
<evidence type="ECO:0000313" key="6">
    <source>
        <dbReference type="Proteomes" id="UP000709959"/>
    </source>
</evidence>
<comment type="catalytic activity">
    <reaction evidence="3">
        <text>(2S)-2-[5-amino-1-(5-phospho-beta-D-ribosyl)imidazole-4-carboxamido]succinate = 5-amino-1-(5-phospho-beta-D-ribosyl)imidazole-4-carboxamide + fumarate</text>
        <dbReference type="Rhea" id="RHEA:23920"/>
        <dbReference type="ChEBI" id="CHEBI:29806"/>
        <dbReference type="ChEBI" id="CHEBI:58443"/>
        <dbReference type="ChEBI" id="CHEBI:58475"/>
        <dbReference type="EC" id="4.3.2.2"/>
    </reaction>
</comment>
<dbReference type="InterPro" id="IPR020557">
    <property type="entry name" value="Fumarate_lyase_CS"/>
</dbReference>